<dbReference type="HAMAP" id="MF_00276">
    <property type="entry name" value="KdpC"/>
    <property type="match status" value="1"/>
</dbReference>
<accession>A0ABV7G118</accession>
<evidence type="ECO:0000256" key="5">
    <source>
        <dbReference type="ARBA" id="ARBA00022741"/>
    </source>
</evidence>
<evidence type="ECO:0000256" key="4">
    <source>
        <dbReference type="ARBA" id="ARBA00022692"/>
    </source>
</evidence>
<keyword evidence="4 11" id="KW-0812">Transmembrane</keyword>
<dbReference type="RefSeq" id="WP_379594799.1">
    <property type="nucleotide sequence ID" value="NZ_JBHRTN010000006.1"/>
</dbReference>
<dbReference type="PANTHER" id="PTHR30042:SF2">
    <property type="entry name" value="POTASSIUM-TRANSPORTING ATPASE KDPC SUBUNIT"/>
    <property type="match status" value="1"/>
</dbReference>
<evidence type="ECO:0000256" key="3">
    <source>
        <dbReference type="ARBA" id="ARBA00022538"/>
    </source>
</evidence>
<comment type="subcellular location">
    <subcellularLocation>
        <location evidence="11">Cell membrane</location>
        <topology evidence="11">Single-pass membrane protein</topology>
    </subcellularLocation>
</comment>
<keyword evidence="9 11" id="KW-0406">Ion transport</keyword>
<organism evidence="12 13">
    <name type="scientific">Teichococcus globiformis</name>
    <dbReference type="NCBI Taxonomy" id="2307229"/>
    <lineage>
        <taxon>Bacteria</taxon>
        <taxon>Pseudomonadati</taxon>
        <taxon>Pseudomonadota</taxon>
        <taxon>Alphaproteobacteria</taxon>
        <taxon>Acetobacterales</taxon>
        <taxon>Roseomonadaceae</taxon>
        <taxon>Roseomonas</taxon>
    </lineage>
</organism>
<dbReference type="NCBIfam" id="TIGR00681">
    <property type="entry name" value="kdpC"/>
    <property type="match status" value="1"/>
</dbReference>
<sequence length="183" mass="18593">MIAILRAAATMVVLFTVLLGLVAPLAMTAIAGAVFPRQAGGSLIEQDGQVIGSELIGQGFAGARYFQPRPSMAGAGYDGAAGAASQQGPTSAQLASTLRERVAAAGSQPVPADAVTASGSGLDPHISPENAARQASRIAKARGVPVERVLALLQKHTQGRELGLLGEPRVNVLQLNLALAALR</sequence>
<evidence type="ECO:0000256" key="8">
    <source>
        <dbReference type="ARBA" id="ARBA00022989"/>
    </source>
</evidence>
<keyword evidence="1 11" id="KW-0813">Transport</keyword>
<dbReference type="InterPro" id="IPR003820">
    <property type="entry name" value="KdpC"/>
</dbReference>
<evidence type="ECO:0000256" key="11">
    <source>
        <dbReference type="HAMAP-Rule" id="MF_00276"/>
    </source>
</evidence>
<comment type="similarity">
    <text evidence="11">Belongs to the KdpC family.</text>
</comment>
<evidence type="ECO:0000256" key="6">
    <source>
        <dbReference type="ARBA" id="ARBA00022840"/>
    </source>
</evidence>
<proteinExistence type="inferred from homology"/>
<evidence type="ECO:0000256" key="10">
    <source>
        <dbReference type="ARBA" id="ARBA00023136"/>
    </source>
</evidence>
<keyword evidence="13" id="KW-1185">Reference proteome</keyword>
<evidence type="ECO:0000256" key="7">
    <source>
        <dbReference type="ARBA" id="ARBA00022958"/>
    </source>
</evidence>
<comment type="subunit">
    <text evidence="11">The system is composed of three essential subunits: KdpA, KdpB and KdpC.</text>
</comment>
<evidence type="ECO:0000313" key="13">
    <source>
        <dbReference type="Proteomes" id="UP001595593"/>
    </source>
</evidence>
<dbReference type="Proteomes" id="UP001595593">
    <property type="component" value="Unassembled WGS sequence"/>
</dbReference>
<keyword evidence="10 11" id="KW-0472">Membrane</keyword>
<evidence type="ECO:0000256" key="1">
    <source>
        <dbReference type="ARBA" id="ARBA00022448"/>
    </source>
</evidence>
<comment type="function">
    <text evidence="11">Part of the high-affinity ATP-driven potassium transport (or Kdp) system, which catalyzes the hydrolysis of ATP coupled with the electrogenic transport of potassium into the cytoplasm. This subunit acts as a catalytic chaperone that increases the ATP-binding affinity of the ATP-hydrolyzing subunit KdpB by the formation of a transient KdpB/KdpC/ATP ternary complex.</text>
</comment>
<keyword evidence="8 11" id="KW-1133">Transmembrane helix</keyword>
<dbReference type="Pfam" id="PF02669">
    <property type="entry name" value="KdpC"/>
    <property type="match status" value="1"/>
</dbReference>
<keyword evidence="6 11" id="KW-0067">ATP-binding</keyword>
<dbReference type="NCBIfam" id="NF001454">
    <property type="entry name" value="PRK00315.1"/>
    <property type="match status" value="1"/>
</dbReference>
<protein>
    <recommendedName>
        <fullName evidence="11">Potassium-transporting ATPase KdpC subunit</fullName>
    </recommendedName>
    <alternativeName>
        <fullName evidence="11">ATP phosphohydrolase [potassium-transporting] C chain</fullName>
    </alternativeName>
    <alternativeName>
        <fullName evidence="11">Potassium-binding and translocating subunit C</fullName>
    </alternativeName>
    <alternativeName>
        <fullName evidence="11">Potassium-translocating ATPase C chain</fullName>
    </alternativeName>
</protein>
<dbReference type="EMBL" id="JBHRTN010000006">
    <property type="protein sequence ID" value="MFC3124376.1"/>
    <property type="molecule type" value="Genomic_DNA"/>
</dbReference>
<evidence type="ECO:0000313" key="12">
    <source>
        <dbReference type="EMBL" id="MFC3124376.1"/>
    </source>
</evidence>
<keyword evidence="3 11" id="KW-0633">Potassium transport</keyword>
<evidence type="ECO:0000256" key="9">
    <source>
        <dbReference type="ARBA" id="ARBA00023065"/>
    </source>
</evidence>
<dbReference type="PIRSF" id="PIRSF001296">
    <property type="entry name" value="K_ATPase_KdpC"/>
    <property type="match status" value="1"/>
</dbReference>
<reference evidence="13" key="1">
    <citation type="journal article" date="2019" name="Int. J. Syst. Evol. Microbiol.">
        <title>The Global Catalogue of Microorganisms (GCM) 10K type strain sequencing project: providing services to taxonomists for standard genome sequencing and annotation.</title>
        <authorList>
            <consortium name="The Broad Institute Genomics Platform"/>
            <consortium name="The Broad Institute Genome Sequencing Center for Infectious Disease"/>
            <person name="Wu L."/>
            <person name="Ma J."/>
        </authorList>
    </citation>
    <scope>NUCLEOTIDE SEQUENCE [LARGE SCALE GENOMIC DNA]</scope>
    <source>
        <strain evidence="13">KCTC 52094</strain>
    </source>
</reference>
<dbReference type="PANTHER" id="PTHR30042">
    <property type="entry name" value="POTASSIUM-TRANSPORTING ATPASE C CHAIN"/>
    <property type="match status" value="1"/>
</dbReference>
<name>A0ABV7G118_9PROT</name>
<gene>
    <name evidence="11 12" type="primary">kdpC</name>
    <name evidence="12" type="ORF">ACFOD4_04820</name>
</gene>
<keyword evidence="5 11" id="KW-0547">Nucleotide-binding</keyword>
<keyword evidence="7 11" id="KW-0630">Potassium</keyword>
<evidence type="ECO:0000256" key="2">
    <source>
        <dbReference type="ARBA" id="ARBA00022475"/>
    </source>
</evidence>
<comment type="caution">
    <text evidence="12">The sequence shown here is derived from an EMBL/GenBank/DDBJ whole genome shotgun (WGS) entry which is preliminary data.</text>
</comment>
<keyword evidence="2 11" id="KW-1003">Cell membrane</keyword>